<evidence type="ECO:0000256" key="3">
    <source>
        <dbReference type="ARBA" id="ARBA00022771"/>
    </source>
</evidence>
<proteinExistence type="inferred from homology"/>
<dbReference type="SMART" id="SM00739">
    <property type="entry name" value="KOW"/>
    <property type="match status" value="1"/>
</dbReference>
<evidence type="ECO:0000256" key="2">
    <source>
        <dbReference type="ARBA" id="ARBA00022723"/>
    </source>
</evidence>
<dbReference type="GO" id="GO:0005634">
    <property type="term" value="C:nucleus"/>
    <property type="evidence" value="ECO:0007669"/>
    <property type="project" value="TreeGrafter"/>
</dbReference>
<evidence type="ECO:0000256" key="5">
    <source>
        <dbReference type="SAM" id="MobiDB-lite"/>
    </source>
</evidence>
<dbReference type="FunFam" id="2.30.30.140:FF:000092">
    <property type="entry name" value="DNA/RNA-binding protein KIN17"/>
    <property type="match status" value="1"/>
</dbReference>
<feature type="compositionally biased region" description="Acidic residues" evidence="5">
    <location>
        <begin position="238"/>
        <end position="248"/>
    </location>
</feature>
<dbReference type="InterPro" id="IPR038254">
    <property type="entry name" value="KIN17_WH-like_sf"/>
</dbReference>
<dbReference type="InterPro" id="IPR056767">
    <property type="entry name" value="C2H2-Znf_KIN17"/>
</dbReference>
<dbReference type="PANTHER" id="PTHR12805">
    <property type="entry name" value="KIN17 KIN, ANTIGENIC DETERMINANT OF RECA PROTEIN HOMOLOG"/>
    <property type="match status" value="1"/>
</dbReference>
<dbReference type="InterPro" id="IPR013087">
    <property type="entry name" value="Znf_C2H2_type"/>
</dbReference>
<keyword evidence="4" id="KW-0862">Zinc</keyword>
<dbReference type="InterPro" id="IPR019447">
    <property type="entry name" value="DNA/RNA-bd_Kin17_WH-like_dom"/>
</dbReference>
<feature type="domain" description="C2H2-type" evidence="6">
    <location>
        <begin position="28"/>
        <end position="50"/>
    </location>
</feature>
<dbReference type="Gene3D" id="2.30.30.30">
    <property type="match status" value="1"/>
</dbReference>
<dbReference type="GO" id="GO:0003690">
    <property type="term" value="F:double-stranded DNA binding"/>
    <property type="evidence" value="ECO:0007669"/>
    <property type="project" value="TreeGrafter"/>
</dbReference>
<protein>
    <recommendedName>
        <fullName evidence="6">C2H2-type domain-containing protein</fullName>
    </recommendedName>
</protein>
<dbReference type="InterPro" id="IPR005824">
    <property type="entry name" value="KOW"/>
</dbReference>
<dbReference type="SMART" id="SM01253">
    <property type="entry name" value="Kin17_mid"/>
    <property type="match status" value="1"/>
</dbReference>
<dbReference type="Gene3D" id="1.10.10.2030">
    <property type="entry name" value="DNA/RNA-binding protein Kin17, conserved domain"/>
    <property type="match status" value="1"/>
</dbReference>
<dbReference type="InterPro" id="IPR041995">
    <property type="entry name" value="KOW_KIN17"/>
</dbReference>
<dbReference type="EMBL" id="HBGZ01018951">
    <property type="protein sequence ID" value="CAD9610492.1"/>
    <property type="molecule type" value="Transcribed_RNA"/>
</dbReference>
<accession>A0A7S2LNJ5</accession>
<dbReference type="GO" id="GO:0006260">
    <property type="term" value="P:DNA replication"/>
    <property type="evidence" value="ECO:0007669"/>
    <property type="project" value="TreeGrafter"/>
</dbReference>
<dbReference type="InterPro" id="IPR014722">
    <property type="entry name" value="Rib_uL2_dom2"/>
</dbReference>
<dbReference type="InterPro" id="IPR037321">
    <property type="entry name" value="KIN17-like"/>
</dbReference>
<dbReference type="PROSITE" id="PS00028">
    <property type="entry name" value="ZINC_FINGER_C2H2_1"/>
    <property type="match status" value="1"/>
</dbReference>
<dbReference type="Gene3D" id="2.30.30.140">
    <property type="match status" value="1"/>
</dbReference>
<keyword evidence="3" id="KW-0863">Zinc-finger</keyword>
<dbReference type="Pfam" id="PF18131">
    <property type="entry name" value="KN17_SH3"/>
    <property type="match status" value="1"/>
</dbReference>
<evidence type="ECO:0000313" key="7">
    <source>
        <dbReference type="EMBL" id="CAD9610492.1"/>
    </source>
</evidence>
<dbReference type="InterPro" id="IPR036236">
    <property type="entry name" value="Znf_C2H2_sf"/>
</dbReference>
<dbReference type="Pfam" id="PF25095">
    <property type="entry name" value="C2H2-zf_KIN17"/>
    <property type="match status" value="1"/>
</dbReference>
<gene>
    <name evidence="7" type="ORF">SMAR0320_LOCUS13589</name>
</gene>
<dbReference type="AlphaFoldDB" id="A0A7S2LNJ5"/>
<keyword evidence="2" id="KW-0479">Metal-binding</keyword>
<evidence type="ECO:0000259" key="6">
    <source>
        <dbReference type="PROSITE" id="PS00028"/>
    </source>
</evidence>
<feature type="compositionally biased region" description="Polar residues" evidence="5">
    <location>
        <begin position="278"/>
        <end position="289"/>
    </location>
</feature>
<sequence>MPKAEKGSAKDVANRMKAKGLQKLKFYCQMCSKQCRDENGFKCHLTSDSHLRNMKLFRDNASGIMDDFSSEFENVFVETLRRRHGTQRMNANNVYQEVIMDKNHVHMNSTKWASLSDFVQYLGKKGKCVVEETERGWYVTYIERDPALLARQEALKKKAVADQREEQLAAERREVLRMEAAKALDRAGGVVERVASEIGSREDGDQKMIEMKLGGTMSTASQPKKKRKGNTGAKLSLVEEDDDNELEHEESKKKTPEESLAMQINDRYNKQKMKAEPNNPSRATPSSNSKRQHEPPTNARAENTEKKKHKSDKKYKNDDNKDQKKDYWLYRDIIVRIINKKLSNGQYYKRKAIVDKVIDKYEARVEVLESSRKAKDGGDILRLDQDDLETVIPKELGEKVRILAGKHRGKKAKVLRLTKEDYRAELRLTDDDRVVTLDYEDFSMLA</sequence>
<evidence type="ECO:0000256" key="4">
    <source>
        <dbReference type="ARBA" id="ARBA00022833"/>
    </source>
</evidence>
<organism evidence="7">
    <name type="scientific">Skeletonema marinoi</name>
    <dbReference type="NCBI Taxonomy" id="267567"/>
    <lineage>
        <taxon>Eukaryota</taxon>
        <taxon>Sar</taxon>
        <taxon>Stramenopiles</taxon>
        <taxon>Ochrophyta</taxon>
        <taxon>Bacillariophyta</taxon>
        <taxon>Coscinodiscophyceae</taxon>
        <taxon>Thalassiosirophycidae</taxon>
        <taxon>Thalassiosirales</taxon>
        <taxon>Skeletonemataceae</taxon>
        <taxon>Skeletonema</taxon>
        <taxon>Skeletonema marinoi-dohrnii complex</taxon>
    </lineage>
</organism>
<feature type="region of interest" description="Disordered" evidence="5">
    <location>
        <begin position="215"/>
        <end position="320"/>
    </location>
</feature>
<dbReference type="GO" id="GO:0008270">
    <property type="term" value="F:zinc ion binding"/>
    <property type="evidence" value="ECO:0007669"/>
    <property type="project" value="UniProtKB-KW"/>
</dbReference>
<dbReference type="Pfam" id="PF10357">
    <property type="entry name" value="WH_KIN17"/>
    <property type="match status" value="1"/>
</dbReference>
<dbReference type="Pfam" id="PF25092">
    <property type="entry name" value="SH3_KIN17_C"/>
    <property type="match status" value="1"/>
</dbReference>
<dbReference type="PANTHER" id="PTHR12805:SF0">
    <property type="entry name" value="DNA_RNA-BINDING PROTEIN KIN17"/>
    <property type="match status" value="1"/>
</dbReference>
<comment type="similarity">
    <text evidence="1">Belongs to the KIN17 family.</text>
</comment>
<dbReference type="FunFam" id="1.10.10.2030:FF:000001">
    <property type="entry name" value="DNA/RNA-binding protein KIN17, putative"/>
    <property type="match status" value="1"/>
</dbReference>
<evidence type="ECO:0000256" key="1">
    <source>
        <dbReference type="ARBA" id="ARBA00008517"/>
    </source>
</evidence>
<dbReference type="InterPro" id="IPR041330">
    <property type="entry name" value="KN17_SH3"/>
</dbReference>
<reference evidence="7" key="1">
    <citation type="submission" date="2021-01" db="EMBL/GenBank/DDBJ databases">
        <authorList>
            <person name="Corre E."/>
            <person name="Pelletier E."/>
            <person name="Niang G."/>
            <person name="Scheremetjew M."/>
            <person name="Finn R."/>
            <person name="Kale V."/>
            <person name="Holt S."/>
            <person name="Cochrane G."/>
            <person name="Meng A."/>
            <person name="Brown T."/>
            <person name="Cohen L."/>
        </authorList>
    </citation>
    <scope>NUCLEOTIDE SEQUENCE</scope>
    <source>
        <strain evidence="7">SM1012Den-03</strain>
    </source>
</reference>
<dbReference type="GO" id="GO:0006974">
    <property type="term" value="P:DNA damage response"/>
    <property type="evidence" value="ECO:0007669"/>
    <property type="project" value="TreeGrafter"/>
</dbReference>
<name>A0A7S2LNJ5_9STRA</name>
<dbReference type="SUPFAM" id="SSF57667">
    <property type="entry name" value="beta-beta-alpha zinc fingers"/>
    <property type="match status" value="1"/>
</dbReference>